<sequence>MNIEQQYDVAIIGGGLAGLALSVQLARAGRRVVLLEKEQYPFHRVCGEYISLENWNFLQDLGLPLSDWQLPLINRLLVSSPNGTAIESRLPMGGFGISRFTIDEQLATIARQEGVTLLEKTTVSDVLYRNNSFLLFSRQGHLEARVVVGAYGKRSNLDTKWKRPFIRAKVSRLNHYIAVKYHIRTFFPDDLLALHNFDHGYCGISKIEDNKYCLCYLTTAANFRKCHNDIAELEKKIVRQNPFLDTIFASAQFLFHEPVTVSRISFNRKTQVHNHVLMIGDAGSVINPLCGYGMSMALHSSKLAFEEIQSFLQGRINRYELETQYTQQWESHFARRAQAGRWLQQILGSAFSSNAMMTALKPFPKLVRYLIRLTHGRPY</sequence>
<dbReference type="InterPro" id="IPR050407">
    <property type="entry name" value="Geranylgeranyl_reductase"/>
</dbReference>
<reference evidence="2" key="1">
    <citation type="submission" date="2023-03" db="EMBL/GenBank/DDBJ databases">
        <title>Andean soil-derived lignocellulolytic bacterial consortium as a source of novel taxa and putative plastic-active enzymes.</title>
        <authorList>
            <person name="Diaz-Garcia L."/>
            <person name="Chuvochina M."/>
            <person name="Feuerriegel G."/>
            <person name="Bunk B."/>
            <person name="Sproer C."/>
            <person name="Streit W.R."/>
            <person name="Rodriguez L.M."/>
            <person name="Overmann J."/>
            <person name="Jimenez D.J."/>
        </authorList>
    </citation>
    <scope>NUCLEOTIDE SEQUENCE</scope>
    <source>
        <strain evidence="2">MAG 7</strain>
    </source>
</reference>
<evidence type="ECO:0000313" key="3">
    <source>
        <dbReference type="Proteomes" id="UP001220610"/>
    </source>
</evidence>
<dbReference type="Pfam" id="PF01494">
    <property type="entry name" value="FAD_binding_3"/>
    <property type="match status" value="1"/>
</dbReference>
<accession>A0AAJ5WVY5</accession>
<dbReference type="PRINTS" id="PR00420">
    <property type="entry name" value="RNGMNOXGNASE"/>
</dbReference>
<dbReference type="SUPFAM" id="SSF51905">
    <property type="entry name" value="FAD/NAD(P)-binding domain"/>
    <property type="match status" value="1"/>
</dbReference>
<dbReference type="PANTHER" id="PTHR42685:SF22">
    <property type="entry name" value="CONDITIONED MEDIUM FACTOR RECEPTOR 1"/>
    <property type="match status" value="1"/>
</dbReference>
<name>A0AAJ5WVY5_9BACT</name>
<feature type="domain" description="FAD-binding" evidence="1">
    <location>
        <begin position="7"/>
        <end position="323"/>
    </location>
</feature>
<dbReference type="AlphaFoldDB" id="A0AAJ5WVY5"/>
<dbReference type="Gene3D" id="3.50.50.60">
    <property type="entry name" value="FAD/NAD(P)-binding domain"/>
    <property type="match status" value="1"/>
</dbReference>
<dbReference type="PANTHER" id="PTHR42685">
    <property type="entry name" value="GERANYLGERANYL DIPHOSPHATE REDUCTASE"/>
    <property type="match status" value="1"/>
</dbReference>
<evidence type="ECO:0000313" key="2">
    <source>
        <dbReference type="EMBL" id="WEK37617.1"/>
    </source>
</evidence>
<dbReference type="Proteomes" id="UP001220610">
    <property type="component" value="Chromosome"/>
</dbReference>
<protein>
    <submittedName>
        <fullName evidence="2">NAD(P)/FAD-dependent oxidoreductase</fullName>
    </submittedName>
</protein>
<dbReference type="EMBL" id="CP119311">
    <property type="protein sequence ID" value="WEK37617.1"/>
    <property type="molecule type" value="Genomic_DNA"/>
</dbReference>
<organism evidence="2 3">
    <name type="scientific">Candidatus Pseudobacter hemicellulosilyticus</name>
    <dbReference type="NCBI Taxonomy" id="3121375"/>
    <lineage>
        <taxon>Bacteria</taxon>
        <taxon>Pseudomonadati</taxon>
        <taxon>Bacteroidota</taxon>
        <taxon>Chitinophagia</taxon>
        <taxon>Chitinophagales</taxon>
        <taxon>Chitinophagaceae</taxon>
        <taxon>Pseudobacter</taxon>
    </lineage>
</organism>
<evidence type="ECO:0000259" key="1">
    <source>
        <dbReference type="Pfam" id="PF01494"/>
    </source>
</evidence>
<dbReference type="InterPro" id="IPR002938">
    <property type="entry name" value="FAD-bd"/>
</dbReference>
<proteinExistence type="predicted"/>
<dbReference type="GO" id="GO:0071949">
    <property type="term" value="F:FAD binding"/>
    <property type="evidence" value="ECO:0007669"/>
    <property type="project" value="InterPro"/>
</dbReference>
<gene>
    <name evidence="2" type="ORF">P0Y53_08890</name>
</gene>
<dbReference type="InterPro" id="IPR036188">
    <property type="entry name" value="FAD/NAD-bd_sf"/>
</dbReference>